<accession>A0A2D4LGP7</accession>
<proteinExistence type="predicted"/>
<reference evidence="2" key="2">
    <citation type="submission" date="2017-11" db="EMBL/GenBank/DDBJ databases">
        <title>Coralsnake Venomics: Analyses of Venom Gland Transcriptomes and Proteomes of Six Brazilian Taxa.</title>
        <authorList>
            <person name="Aird S.D."/>
            <person name="Jorge da Silva N."/>
            <person name="Qiu L."/>
            <person name="Villar-Briones A."/>
            <person name="Aparecida-Saddi V."/>
            <person name="Campos-Telles M.P."/>
            <person name="Grau M."/>
            <person name="Mikheyev A.S."/>
        </authorList>
    </citation>
    <scope>NUCLEOTIDE SEQUENCE</scope>
    <source>
        <tissue evidence="2">Venom_gland</tissue>
    </source>
</reference>
<organism evidence="2">
    <name type="scientific">Micrurus spixii</name>
    <name type="common">Amazon coral snake</name>
    <dbReference type="NCBI Taxonomy" id="129469"/>
    <lineage>
        <taxon>Eukaryota</taxon>
        <taxon>Metazoa</taxon>
        <taxon>Chordata</taxon>
        <taxon>Craniata</taxon>
        <taxon>Vertebrata</taxon>
        <taxon>Euteleostomi</taxon>
        <taxon>Lepidosauria</taxon>
        <taxon>Squamata</taxon>
        <taxon>Bifurcata</taxon>
        <taxon>Unidentata</taxon>
        <taxon>Episquamata</taxon>
        <taxon>Toxicofera</taxon>
        <taxon>Serpentes</taxon>
        <taxon>Colubroidea</taxon>
        <taxon>Elapidae</taxon>
        <taxon>Elapinae</taxon>
        <taxon>Micrurus</taxon>
    </lineage>
</organism>
<reference evidence="2" key="1">
    <citation type="submission" date="2017-07" db="EMBL/GenBank/DDBJ databases">
        <authorList>
            <person name="Mikheyev A."/>
            <person name="Grau M."/>
        </authorList>
    </citation>
    <scope>NUCLEOTIDE SEQUENCE</scope>
    <source>
        <tissue evidence="2">Venom_gland</tissue>
    </source>
</reference>
<feature type="region of interest" description="Disordered" evidence="1">
    <location>
        <begin position="1"/>
        <end position="26"/>
    </location>
</feature>
<sequence length="128" mass="13694">MTSGRPRPVSGCIPLGDRRKHRGGGESGVATQIFKAGSRCLGGATASKARSVRVSWMLNCGPFLCTGCSQLAAIRLATEATSGLEKGLSTIPHPSSVRHSFPTAMGSKFRHWATFAHSSRQRERQQGR</sequence>
<dbReference type="AlphaFoldDB" id="A0A2D4LGP7"/>
<protein>
    <submittedName>
        <fullName evidence="2">Uncharacterized protein</fullName>
    </submittedName>
</protein>
<evidence type="ECO:0000256" key="1">
    <source>
        <dbReference type="SAM" id="MobiDB-lite"/>
    </source>
</evidence>
<evidence type="ECO:0000313" key="2">
    <source>
        <dbReference type="EMBL" id="LAB20066.1"/>
    </source>
</evidence>
<dbReference type="EMBL" id="IACM01017579">
    <property type="protein sequence ID" value="LAB20066.1"/>
    <property type="molecule type" value="Transcribed_RNA"/>
</dbReference>
<name>A0A2D4LGP7_9SAUR</name>